<comment type="caution">
    <text evidence="1">The sequence shown here is derived from an EMBL/GenBank/DDBJ whole genome shotgun (WGS) entry which is preliminary data.</text>
</comment>
<evidence type="ECO:0008006" key="3">
    <source>
        <dbReference type="Google" id="ProtNLM"/>
    </source>
</evidence>
<organism evidence="1 2">
    <name type="scientific">Acetobacter malorum DSM 14337</name>
    <dbReference type="NCBI Taxonomy" id="1307910"/>
    <lineage>
        <taxon>Bacteria</taxon>
        <taxon>Pseudomonadati</taxon>
        <taxon>Pseudomonadota</taxon>
        <taxon>Alphaproteobacteria</taxon>
        <taxon>Acetobacterales</taxon>
        <taxon>Acetobacteraceae</taxon>
        <taxon>Acetobacter</taxon>
    </lineage>
</organism>
<proteinExistence type="predicted"/>
<dbReference type="Proteomes" id="UP001065047">
    <property type="component" value="Unassembled WGS sequence"/>
</dbReference>
<name>A0ABQ0PQ32_9PROT</name>
<keyword evidence="2" id="KW-1185">Reference proteome</keyword>
<evidence type="ECO:0000313" key="2">
    <source>
        <dbReference type="Proteomes" id="UP001065047"/>
    </source>
</evidence>
<accession>A0ABQ0PQ32</accession>
<dbReference type="InterPro" id="IPR009200">
    <property type="entry name" value="DUF1269_membrane"/>
</dbReference>
<reference evidence="1" key="1">
    <citation type="submission" date="2013-04" db="EMBL/GenBank/DDBJ databases">
        <title>The genome sequencing project of 58 acetic acid bacteria.</title>
        <authorList>
            <person name="Okamoto-Kainuma A."/>
            <person name="Ishikawa M."/>
            <person name="Umino S."/>
            <person name="Koizumi Y."/>
            <person name="Shiwa Y."/>
            <person name="Yoshikawa H."/>
            <person name="Matsutani M."/>
            <person name="Matsushita K."/>
        </authorList>
    </citation>
    <scope>NUCLEOTIDE SEQUENCE</scope>
    <source>
        <strain evidence="1">DSM 14337</strain>
    </source>
</reference>
<dbReference type="GeneID" id="29558133"/>
<protein>
    <recommendedName>
        <fullName evidence="3">DUF1269 domain-containing protein</fullName>
    </recommendedName>
</protein>
<sequence>MTRNIVVLSFAEESKAFQAFSELKQKSADGAFSLVNAVVLARNANGEITSRDGWADGSSGDHILTGTLLGSLLGLLLGPLGVLFGASTGALIGSSVSLDDAVDQGSLLDHMTHLIPVGITAVVATIDEATPDAVDAISRSLDAVILRCPAEIVAAEVDATVKAEAAAVDAARKVLFEQHKAEWKAKIEDWRQQAKAGSEQLKARIKNSLQ</sequence>
<gene>
    <name evidence="1" type="ORF">AA14337_0971</name>
</gene>
<dbReference type="RefSeq" id="WP_061506532.1">
    <property type="nucleotide sequence ID" value="NZ_BAPF01000015.1"/>
</dbReference>
<evidence type="ECO:0000313" key="1">
    <source>
        <dbReference type="EMBL" id="GBQ77947.1"/>
    </source>
</evidence>
<dbReference type="EMBL" id="BAPF01000015">
    <property type="protein sequence ID" value="GBQ77947.1"/>
    <property type="molecule type" value="Genomic_DNA"/>
</dbReference>
<dbReference type="Pfam" id="PF06897">
    <property type="entry name" value="DUF1269"/>
    <property type="match status" value="1"/>
</dbReference>